<comment type="caution">
    <text evidence="1">The sequence shown here is derived from an EMBL/GenBank/DDBJ whole genome shotgun (WGS) entry which is preliminary data.</text>
</comment>
<evidence type="ECO:0000313" key="1">
    <source>
        <dbReference type="EMBL" id="MVO08778.1"/>
    </source>
</evidence>
<dbReference type="OrthoDB" id="1429333at2"/>
<evidence type="ECO:0000313" key="2">
    <source>
        <dbReference type="Proteomes" id="UP000431264"/>
    </source>
</evidence>
<name>A0A6I4IGM9_9FLAO</name>
<accession>A0A6I4IGM9</accession>
<dbReference type="InterPro" id="IPR005901">
    <property type="entry name" value="GLPGLI"/>
</dbReference>
<proteinExistence type="predicted"/>
<dbReference type="EMBL" id="WQLW01000003">
    <property type="protein sequence ID" value="MVO08778.1"/>
    <property type="molecule type" value="Genomic_DNA"/>
</dbReference>
<dbReference type="Pfam" id="PF09697">
    <property type="entry name" value="Porph_ging"/>
    <property type="match status" value="1"/>
</dbReference>
<gene>
    <name evidence="1" type="ORF">GOQ30_06330</name>
</gene>
<reference evidence="2" key="1">
    <citation type="submission" date="2019-05" db="EMBL/GenBank/DDBJ databases">
        <title>Flavobacterium profundi sp. nov., isolated from a deep-sea seamount.</title>
        <authorList>
            <person name="Zhang D.-C."/>
        </authorList>
    </citation>
    <scope>NUCLEOTIDE SEQUENCE [LARGE SCALE GENOMIC DNA]</scope>
    <source>
        <strain evidence="2">TP390</strain>
    </source>
</reference>
<sequence length="274" mass="32247">MKKPIMMLLKRICLKDNGYIKIDSLEINICNMKYLPLLLVFVSSFLFSQKSGKITYKSYFAHVQATEELKESNRMRYQEALDEEMMAKMLRFSLDFNENESLFYLSESLISDAESKSVRAYVTGLFYGMDKFYLNRATDELVEQLYYSFAILLRTKKASFIDWNLTNETKNINGYTCYKATYTYIQKWKGREFPWPVIAWYCPEIPVSLGPIRYSGLPGLILELQEQEVGYIVEKIEFLDKEIPIEKPTEGEDLKDEDIIKKDNKVKRELLNQE</sequence>
<dbReference type="AlphaFoldDB" id="A0A6I4IGM9"/>
<dbReference type="NCBIfam" id="TIGR01200">
    <property type="entry name" value="GLPGLI"/>
    <property type="match status" value="1"/>
</dbReference>
<protein>
    <submittedName>
        <fullName evidence="1">GLPGLI family protein</fullName>
    </submittedName>
</protein>
<dbReference type="Proteomes" id="UP000431264">
    <property type="component" value="Unassembled WGS sequence"/>
</dbReference>
<organism evidence="1 2">
    <name type="scientific">Flavobacterium profundi</name>
    <dbReference type="NCBI Taxonomy" id="1774945"/>
    <lineage>
        <taxon>Bacteria</taxon>
        <taxon>Pseudomonadati</taxon>
        <taxon>Bacteroidota</taxon>
        <taxon>Flavobacteriia</taxon>
        <taxon>Flavobacteriales</taxon>
        <taxon>Flavobacteriaceae</taxon>
        <taxon>Flavobacterium</taxon>
    </lineage>
</organism>
<keyword evidence="2" id="KW-1185">Reference proteome</keyword>